<organism evidence="11 12">
    <name type="scientific">Halalkaliarchaeum desulfuricum</name>
    <dbReference type="NCBI Taxonomy" id="2055893"/>
    <lineage>
        <taxon>Archaea</taxon>
        <taxon>Methanobacteriati</taxon>
        <taxon>Methanobacteriota</taxon>
        <taxon>Stenosarchaea group</taxon>
        <taxon>Halobacteria</taxon>
        <taxon>Halobacteriales</taxon>
        <taxon>Haloferacaceae</taxon>
        <taxon>Halalkaliarchaeum</taxon>
    </lineage>
</organism>
<evidence type="ECO:0000313" key="12">
    <source>
        <dbReference type="Proteomes" id="UP000263012"/>
    </source>
</evidence>
<dbReference type="PANTHER" id="PTHR47861">
    <property type="entry name" value="FKBP-TYPE PEPTIDYL-PROLYL CIS-TRANS ISOMERASE SLYD"/>
    <property type="match status" value="1"/>
</dbReference>
<evidence type="ECO:0000256" key="6">
    <source>
        <dbReference type="ARBA" id="ARBA00023186"/>
    </source>
</evidence>
<dbReference type="GO" id="GO:0042026">
    <property type="term" value="P:protein refolding"/>
    <property type="evidence" value="ECO:0007669"/>
    <property type="project" value="UniProtKB-ARBA"/>
</dbReference>
<evidence type="ECO:0000256" key="4">
    <source>
        <dbReference type="ARBA" id="ARBA00022490"/>
    </source>
</evidence>
<dbReference type="KEGG" id="hdf:AArcSl_2432"/>
<protein>
    <recommendedName>
        <fullName evidence="9">Peptidyl-prolyl cis-trans isomerase</fullName>
        <ecNumber evidence="9">5.2.1.8</ecNumber>
    </recommendedName>
</protein>
<dbReference type="EMBL" id="CP025066">
    <property type="protein sequence ID" value="AUX10054.1"/>
    <property type="molecule type" value="Genomic_DNA"/>
</dbReference>
<evidence type="ECO:0000256" key="3">
    <source>
        <dbReference type="ARBA" id="ARBA00006577"/>
    </source>
</evidence>
<gene>
    <name evidence="11" type="primary">slpA</name>
    <name evidence="11" type="ORF">AArcSl_2432</name>
</gene>
<evidence type="ECO:0000313" key="11">
    <source>
        <dbReference type="EMBL" id="AUX10054.1"/>
    </source>
</evidence>
<dbReference type="GeneID" id="37878790"/>
<dbReference type="RefSeq" id="WP_119819664.1">
    <property type="nucleotide sequence ID" value="NZ_CP025066.1"/>
</dbReference>
<keyword evidence="4" id="KW-0963">Cytoplasm</keyword>
<keyword evidence="7 8" id="KW-0413">Isomerase</keyword>
<sequence length="154" mass="16955">MTIETGDSVTIEYTGRMDDGSVFDTTHESVAVDAGLDEDGSDREYSPLTVEIGAGEIIEGLEEALIGMDEGETATVELPPEKAYQWSEDNIRRFPRAQFVQTIGQEPEEGAYIRSKNGGVGEITSVDEERVEIDFNHELAGETIEFEFEVVDVS</sequence>
<evidence type="ECO:0000256" key="1">
    <source>
        <dbReference type="ARBA" id="ARBA00000971"/>
    </source>
</evidence>
<dbReference type="Proteomes" id="UP000263012">
    <property type="component" value="Chromosome"/>
</dbReference>
<proteinExistence type="inferred from homology"/>
<evidence type="ECO:0000256" key="9">
    <source>
        <dbReference type="RuleBase" id="RU003915"/>
    </source>
</evidence>
<name>A0A343TLT2_9EURY</name>
<dbReference type="Pfam" id="PF00254">
    <property type="entry name" value="FKBP_C"/>
    <property type="match status" value="1"/>
</dbReference>
<evidence type="ECO:0000256" key="5">
    <source>
        <dbReference type="ARBA" id="ARBA00023110"/>
    </source>
</evidence>
<dbReference type="Gene3D" id="3.10.50.40">
    <property type="match status" value="1"/>
</dbReference>
<dbReference type="GO" id="GO:0003755">
    <property type="term" value="F:peptidyl-prolyl cis-trans isomerase activity"/>
    <property type="evidence" value="ECO:0007669"/>
    <property type="project" value="UniProtKB-UniRule"/>
</dbReference>
<evidence type="ECO:0000259" key="10">
    <source>
        <dbReference type="PROSITE" id="PS50059"/>
    </source>
</evidence>
<feature type="domain" description="PPIase FKBP-type" evidence="10">
    <location>
        <begin position="6"/>
        <end position="84"/>
    </location>
</feature>
<evidence type="ECO:0000256" key="7">
    <source>
        <dbReference type="ARBA" id="ARBA00023235"/>
    </source>
</evidence>
<dbReference type="AlphaFoldDB" id="A0A343TLT2"/>
<comment type="similarity">
    <text evidence="3 9">Belongs to the FKBP-type PPIase family.</text>
</comment>
<keyword evidence="12" id="KW-1185">Reference proteome</keyword>
<dbReference type="InterPro" id="IPR046357">
    <property type="entry name" value="PPIase_dom_sf"/>
</dbReference>
<evidence type="ECO:0000256" key="2">
    <source>
        <dbReference type="ARBA" id="ARBA00004496"/>
    </source>
</evidence>
<dbReference type="InterPro" id="IPR001179">
    <property type="entry name" value="PPIase_FKBP_dom"/>
</dbReference>
<accession>A0A343TLT2</accession>
<comment type="catalytic activity">
    <reaction evidence="1 8 9">
        <text>[protein]-peptidylproline (omega=180) = [protein]-peptidylproline (omega=0)</text>
        <dbReference type="Rhea" id="RHEA:16237"/>
        <dbReference type="Rhea" id="RHEA-COMP:10747"/>
        <dbReference type="Rhea" id="RHEA-COMP:10748"/>
        <dbReference type="ChEBI" id="CHEBI:83833"/>
        <dbReference type="ChEBI" id="CHEBI:83834"/>
        <dbReference type="EC" id="5.2.1.8"/>
    </reaction>
</comment>
<evidence type="ECO:0000256" key="8">
    <source>
        <dbReference type="PROSITE-ProRule" id="PRU00277"/>
    </source>
</evidence>
<keyword evidence="6" id="KW-0143">Chaperone</keyword>
<dbReference type="PANTHER" id="PTHR47861:SF3">
    <property type="entry name" value="FKBP-TYPE PEPTIDYL-PROLYL CIS-TRANS ISOMERASE SLYD"/>
    <property type="match status" value="1"/>
</dbReference>
<dbReference type="EC" id="5.2.1.8" evidence="9"/>
<reference evidence="12" key="1">
    <citation type="submission" date="2017-11" db="EMBL/GenBank/DDBJ databases">
        <title>Phenotypic and genomic properties of facultatively anaerobic sulfur-reducing natronoarchaea from hypersaline soda lakes.</title>
        <authorList>
            <person name="Sorokin D.Y."/>
            <person name="Kublanov I.V."/>
            <person name="Roman P."/>
            <person name="Sinninghe Damste J.S."/>
            <person name="Golyshin P.N."/>
            <person name="Rojo D."/>
            <person name="Ciordia S."/>
            <person name="Mena M.D.C."/>
            <person name="Ferrer M."/>
            <person name="Messina E."/>
            <person name="Smedile F."/>
            <person name="La Spada G."/>
            <person name="La Cono V."/>
            <person name="Yakimov M.M."/>
        </authorList>
    </citation>
    <scope>NUCLEOTIDE SEQUENCE [LARGE SCALE GENOMIC DNA]</scope>
    <source>
        <strain evidence="12">AArc-Sl</strain>
    </source>
</reference>
<dbReference type="GO" id="GO:0005737">
    <property type="term" value="C:cytoplasm"/>
    <property type="evidence" value="ECO:0007669"/>
    <property type="project" value="UniProtKB-SubCell"/>
</dbReference>
<keyword evidence="5 8" id="KW-0697">Rotamase</keyword>
<dbReference type="OrthoDB" id="8615at2157"/>
<dbReference type="PROSITE" id="PS50059">
    <property type="entry name" value="FKBP_PPIASE"/>
    <property type="match status" value="1"/>
</dbReference>
<comment type="subcellular location">
    <subcellularLocation>
        <location evidence="2">Cytoplasm</location>
    </subcellularLocation>
</comment>
<dbReference type="SUPFAM" id="SSF54534">
    <property type="entry name" value="FKBP-like"/>
    <property type="match status" value="1"/>
</dbReference>